<feature type="transmembrane region" description="Helical" evidence="1">
    <location>
        <begin position="468"/>
        <end position="491"/>
    </location>
</feature>
<keyword evidence="1" id="KW-0812">Transmembrane</keyword>
<organism evidence="2 3">
    <name type="scientific">Rubripirellula amarantea</name>
    <dbReference type="NCBI Taxonomy" id="2527999"/>
    <lineage>
        <taxon>Bacteria</taxon>
        <taxon>Pseudomonadati</taxon>
        <taxon>Planctomycetota</taxon>
        <taxon>Planctomycetia</taxon>
        <taxon>Pirellulales</taxon>
        <taxon>Pirellulaceae</taxon>
        <taxon>Rubripirellula</taxon>
    </lineage>
</organism>
<dbReference type="Proteomes" id="UP000316598">
    <property type="component" value="Unassembled WGS sequence"/>
</dbReference>
<gene>
    <name evidence="2" type="primary">mdtB_1</name>
    <name evidence="2" type="ORF">Pla22_04620</name>
</gene>
<dbReference type="OrthoDB" id="9806532at2"/>
<dbReference type="GO" id="GO:0042910">
    <property type="term" value="F:xenobiotic transmembrane transporter activity"/>
    <property type="evidence" value="ECO:0007669"/>
    <property type="project" value="TreeGrafter"/>
</dbReference>
<dbReference type="InterPro" id="IPR001036">
    <property type="entry name" value="Acrflvin-R"/>
</dbReference>
<dbReference type="Gene3D" id="3.30.70.1440">
    <property type="entry name" value="Multidrug efflux transporter AcrB pore domain"/>
    <property type="match status" value="1"/>
</dbReference>
<feature type="transmembrane region" description="Helical" evidence="1">
    <location>
        <begin position="545"/>
        <end position="567"/>
    </location>
</feature>
<feature type="transmembrane region" description="Helical" evidence="1">
    <location>
        <begin position="12"/>
        <end position="30"/>
    </location>
</feature>
<dbReference type="GO" id="GO:0005886">
    <property type="term" value="C:plasma membrane"/>
    <property type="evidence" value="ECO:0007669"/>
    <property type="project" value="TreeGrafter"/>
</dbReference>
<dbReference type="EMBL" id="SJPI01000001">
    <property type="protein sequence ID" value="TWT52834.1"/>
    <property type="molecule type" value="Genomic_DNA"/>
</dbReference>
<reference evidence="2 3" key="1">
    <citation type="submission" date="2019-02" db="EMBL/GenBank/DDBJ databases">
        <title>Deep-cultivation of Planctomycetes and their phenomic and genomic characterization uncovers novel biology.</title>
        <authorList>
            <person name="Wiegand S."/>
            <person name="Jogler M."/>
            <person name="Boedeker C."/>
            <person name="Pinto D."/>
            <person name="Vollmers J."/>
            <person name="Rivas-Marin E."/>
            <person name="Kohn T."/>
            <person name="Peeters S.H."/>
            <person name="Heuer A."/>
            <person name="Rast P."/>
            <person name="Oberbeckmann S."/>
            <person name="Bunk B."/>
            <person name="Jeske O."/>
            <person name="Meyerdierks A."/>
            <person name="Storesund J.E."/>
            <person name="Kallscheuer N."/>
            <person name="Luecker S."/>
            <person name="Lage O.M."/>
            <person name="Pohl T."/>
            <person name="Merkel B.J."/>
            <person name="Hornburger P."/>
            <person name="Mueller R.-W."/>
            <person name="Bruemmer F."/>
            <person name="Labrenz M."/>
            <person name="Spormann A.M."/>
            <person name="Op Den Camp H."/>
            <person name="Overmann J."/>
            <person name="Amann R."/>
            <person name="Jetten M.S.M."/>
            <person name="Mascher T."/>
            <person name="Medema M.H."/>
            <person name="Devos D.P."/>
            <person name="Kaster A.-K."/>
            <person name="Ovreas L."/>
            <person name="Rohde M."/>
            <person name="Galperin M.Y."/>
            <person name="Jogler C."/>
        </authorList>
    </citation>
    <scope>NUCLEOTIDE SEQUENCE [LARGE SCALE GENOMIC DNA]</scope>
    <source>
        <strain evidence="2 3">Pla22</strain>
    </source>
</reference>
<name>A0A5C5WPP8_9BACT</name>
<accession>A0A5C5WPP8</accession>
<dbReference type="Gene3D" id="3.30.70.1430">
    <property type="entry name" value="Multidrug efflux transporter AcrB pore domain"/>
    <property type="match status" value="2"/>
</dbReference>
<feature type="transmembrane region" description="Helical" evidence="1">
    <location>
        <begin position="440"/>
        <end position="461"/>
    </location>
</feature>
<dbReference type="AlphaFoldDB" id="A0A5C5WPP8"/>
<evidence type="ECO:0000256" key="1">
    <source>
        <dbReference type="SAM" id="Phobius"/>
    </source>
</evidence>
<dbReference type="InterPro" id="IPR027463">
    <property type="entry name" value="AcrB_DN_DC_subdom"/>
</dbReference>
<comment type="caution">
    <text evidence="2">The sequence shown here is derived from an EMBL/GenBank/DDBJ whole genome shotgun (WGS) entry which is preliminary data.</text>
</comment>
<dbReference type="SUPFAM" id="SSF82866">
    <property type="entry name" value="Multidrug efflux transporter AcrB transmembrane domain"/>
    <property type="match status" value="2"/>
</dbReference>
<sequence>MKSIIRASILNSSALNLCMVSMMVVGWFCLRAMQRESFPEFDLDRISVVVPYPGAAPQEVEEGIAQKIEEAVRAIEGIKKVTSTASEGSCSVTLELVSGGRKPDRVLDEVRSEIDRIPSFPLEAEEPQITLLTNRRASIRIGIIAPKRDSRQSGPLSIDVDEELQLREVAERVRDGLLEINEVSQVDFLAARQYQIDIEIPEDNLRSHGMTLRQAADAIRRENRELPAGSIRSQSQEVLLRGNNRRTNGPELAELPLVTEPGGGVLTVGDLGTVRDEFADSTAINFINGKPALAMSVQRSTSEDLFAMIDAVKEYIDNVSLPPGYELVTWGDESIEVRGRLDLLIRNGIQGLVIVFVLLMLFLDPKLAFWVALGIPFSLLGSGVFLYLTGQTLNQISMFAFVMALGIVVDDAIVVGENIFAHRQMGKSYFQAAMDGTYEVIPSVTTAVLTTVVAFAPLLFVSGTMGKFTAVMPAAIIAMLFVSLIECVTILPCHLAHKESGLFRFFNVVFFAFKWLLIPASYANRAGTYLLDLYVRRIYSPTLRLSLNNRMVVMAMCVGVLILAAGLKKAGFIKQSFFPSVDGNTLTANVVFPDGTPEAMTLAATQQCEDAFWKVVEDLEKEGKQIAKTSYRVVGTSVSGGGFGGSSGGSGGHRGSVEVELVKAEDRGVHSREIVSRWRDAVGPIIGTEELSIGTRSFGPGGTPIEFKILGPSAAVADIDAAVERSKAKLAEYPGVSDIKDDSVPGKWEYRFRIKPEAFAMGVRTADLAETVRAAYYGEEVMRVQRGRHEVKIMVTYPREDRRLLSNFDEVRVRLEDGAERPITQLAEIDVVRGYAQINRTDQARTITVSADLDEDEGNAEEIVADLQANFQPALLAEFPDLRVRWEGQQERRSESFGSLFAGFGVALVAMYILLAIEFKSSIQPLLVMLIIPFGALGAVAGHMLMGLPLTLFSFYGIIALTGIVVNDSIVLIDFINARVREGMPIREALEESGIRRFRPVMLTTITTIGGLIPILMESSIQAQILIPMATSIAFGELFATIVVLYLVPVTYSIYHSAGGHLDVQEYVEDEIGPSTDVSLADKREPSLEHA</sequence>
<dbReference type="SUPFAM" id="SSF82714">
    <property type="entry name" value="Multidrug efflux transporter AcrB TolC docking domain, DN and DC subdomains"/>
    <property type="match status" value="2"/>
</dbReference>
<keyword evidence="1" id="KW-1133">Transmembrane helix</keyword>
<dbReference type="PRINTS" id="PR00702">
    <property type="entry name" value="ACRIFLAVINRP"/>
</dbReference>
<feature type="transmembrane region" description="Helical" evidence="1">
    <location>
        <begin position="998"/>
        <end position="1017"/>
    </location>
</feature>
<dbReference type="PANTHER" id="PTHR32063">
    <property type="match status" value="1"/>
</dbReference>
<protein>
    <submittedName>
        <fullName evidence="2">Multidrug resistance protein MdtB</fullName>
    </submittedName>
</protein>
<dbReference type="Gene3D" id="3.30.70.1320">
    <property type="entry name" value="Multidrug efflux transporter AcrB pore domain like"/>
    <property type="match status" value="1"/>
</dbReference>
<keyword evidence="1" id="KW-0472">Membrane</keyword>
<feature type="transmembrane region" description="Helical" evidence="1">
    <location>
        <begin position="1023"/>
        <end position="1048"/>
    </location>
</feature>
<dbReference type="Gene3D" id="1.20.1640.10">
    <property type="entry name" value="Multidrug efflux transporter AcrB transmembrane domain"/>
    <property type="match status" value="2"/>
</dbReference>
<evidence type="ECO:0000313" key="2">
    <source>
        <dbReference type="EMBL" id="TWT52834.1"/>
    </source>
</evidence>
<feature type="transmembrane region" description="Helical" evidence="1">
    <location>
        <begin position="952"/>
        <end position="977"/>
    </location>
</feature>
<dbReference type="SUPFAM" id="SSF82693">
    <property type="entry name" value="Multidrug efflux transporter AcrB pore domain, PN1, PN2, PC1 and PC2 subdomains"/>
    <property type="match status" value="2"/>
</dbReference>
<proteinExistence type="predicted"/>
<feature type="transmembrane region" description="Helical" evidence="1">
    <location>
        <begin position="503"/>
        <end position="524"/>
    </location>
</feature>
<feature type="transmembrane region" description="Helical" evidence="1">
    <location>
        <begin position="400"/>
        <end position="420"/>
    </location>
</feature>
<evidence type="ECO:0000313" key="3">
    <source>
        <dbReference type="Proteomes" id="UP000316598"/>
    </source>
</evidence>
<feature type="transmembrane region" description="Helical" evidence="1">
    <location>
        <begin position="897"/>
        <end position="915"/>
    </location>
</feature>
<dbReference type="Pfam" id="PF00873">
    <property type="entry name" value="ACR_tran"/>
    <property type="match status" value="1"/>
</dbReference>
<dbReference type="RefSeq" id="WP_146513145.1">
    <property type="nucleotide sequence ID" value="NZ_SJPI01000001.1"/>
</dbReference>
<dbReference type="PANTHER" id="PTHR32063:SF33">
    <property type="entry name" value="RND SUPERFAMILY EFFLUX PUMP PERMEASE COMPONENT"/>
    <property type="match status" value="1"/>
</dbReference>
<feature type="transmembrane region" description="Helical" evidence="1">
    <location>
        <begin position="369"/>
        <end position="388"/>
    </location>
</feature>
<feature type="transmembrane region" description="Helical" evidence="1">
    <location>
        <begin position="927"/>
        <end position="946"/>
    </location>
</feature>
<dbReference type="Gene3D" id="3.30.2090.10">
    <property type="entry name" value="Multidrug efflux transporter AcrB TolC docking domain, DN and DC subdomains"/>
    <property type="match status" value="2"/>
</dbReference>
<keyword evidence="3" id="KW-1185">Reference proteome</keyword>